<dbReference type="SUPFAM" id="SSF50729">
    <property type="entry name" value="PH domain-like"/>
    <property type="match status" value="1"/>
</dbReference>
<protein>
    <recommendedName>
        <fullName evidence="2">PH domain-containing protein</fullName>
    </recommendedName>
</protein>
<proteinExistence type="predicted"/>
<feature type="domain" description="PH" evidence="2">
    <location>
        <begin position="77"/>
        <end position="183"/>
    </location>
</feature>
<evidence type="ECO:0000256" key="1">
    <source>
        <dbReference type="SAM" id="MobiDB-lite"/>
    </source>
</evidence>
<evidence type="ECO:0000259" key="2">
    <source>
        <dbReference type="PROSITE" id="PS50003"/>
    </source>
</evidence>
<dbReference type="CDD" id="cd00821">
    <property type="entry name" value="PH"/>
    <property type="match status" value="1"/>
</dbReference>
<gene>
    <name evidence="3" type="ORF">BCR33DRAFT_723200</name>
</gene>
<feature type="region of interest" description="Disordered" evidence="1">
    <location>
        <begin position="196"/>
        <end position="236"/>
    </location>
</feature>
<evidence type="ECO:0000313" key="3">
    <source>
        <dbReference type="EMBL" id="ORY33191.1"/>
    </source>
</evidence>
<organism evidence="3 4">
    <name type="scientific">Rhizoclosmatium globosum</name>
    <dbReference type="NCBI Taxonomy" id="329046"/>
    <lineage>
        <taxon>Eukaryota</taxon>
        <taxon>Fungi</taxon>
        <taxon>Fungi incertae sedis</taxon>
        <taxon>Chytridiomycota</taxon>
        <taxon>Chytridiomycota incertae sedis</taxon>
        <taxon>Chytridiomycetes</taxon>
        <taxon>Chytridiales</taxon>
        <taxon>Chytriomycetaceae</taxon>
        <taxon>Rhizoclosmatium</taxon>
    </lineage>
</organism>
<accession>A0A1Y2BED8</accession>
<name>A0A1Y2BED8_9FUNG</name>
<dbReference type="PROSITE" id="PS50003">
    <property type="entry name" value="PH_DOMAIN"/>
    <property type="match status" value="1"/>
</dbReference>
<feature type="region of interest" description="Disordered" evidence="1">
    <location>
        <begin position="31"/>
        <end position="53"/>
    </location>
</feature>
<dbReference type="InterPro" id="IPR001849">
    <property type="entry name" value="PH_domain"/>
</dbReference>
<dbReference type="EMBL" id="MCGO01000068">
    <property type="protein sequence ID" value="ORY33191.1"/>
    <property type="molecule type" value="Genomic_DNA"/>
</dbReference>
<evidence type="ECO:0000313" key="4">
    <source>
        <dbReference type="Proteomes" id="UP000193642"/>
    </source>
</evidence>
<sequence length="307" mass="34316">MSVTTSRHQYSSLEQSVSRLEDLLDSLDFKDNDADKRSARGSQRSSRSHQSLSQGRLSDAFVGSVGDLTFGQLMETNKTLCGYLEKLSTSPSNEPVWKQRFVVLTITPSPHLHIFRSNTDMSAFPTAVIPLDLVQWPTFSSELEAYTLHIQPSTNPRAKQVTFKHTSREVLDLWANEINKSVDRACTLVNRDSGAESVLSIPPSPRSRQDSGVGSGFGRSNSCGSGVGGSGGVSEERVAVMRDTGDDMEFRRRVYLAGRSEELKRERRRREEEEEGLRVQRWREEEERRAVQSGIKKALGMSFGISI</sequence>
<dbReference type="AlphaFoldDB" id="A0A1Y2BED8"/>
<feature type="compositionally biased region" description="Low complexity" evidence="1">
    <location>
        <begin position="40"/>
        <end position="53"/>
    </location>
</feature>
<dbReference type="InterPro" id="IPR011993">
    <property type="entry name" value="PH-like_dom_sf"/>
</dbReference>
<comment type="caution">
    <text evidence="3">The sequence shown here is derived from an EMBL/GenBank/DDBJ whole genome shotgun (WGS) entry which is preliminary data.</text>
</comment>
<dbReference type="OrthoDB" id="10571449at2759"/>
<reference evidence="3 4" key="1">
    <citation type="submission" date="2016-07" db="EMBL/GenBank/DDBJ databases">
        <title>Pervasive Adenine N6-methylation of Active Genes in Fungi.</title>
        <authorList>
            <consortium name="DOE Joint Genome Institute"/>
            <person name="Mondo S.J."/>
            <person name="Dannebaum R.O."/>
            <person name="Kuo R.C."/>
            <person name="Labutti K."/>
            <person name="Haridas S."/>
            <person name="Kuo A."/>
            <person name="Salamov A."/>
            <person name="Ahrendt S.R."/>
            <person name="Lipzen A."/>
            <person name="Sullivan W."/>
            <person name="Andreopoulos W.B."/>
            <person name="Clum A."/>
            <person name="Lindquist E."/>
            <person name="Daum C."/>
            <person name="Ramamoorthy G.K."/>
            <person name="Gryganskyi A."/>
            <person name="Culley D."/>
            <person name="Magnuson J.K."/>
            <person name="James T.Y."/>
            <person name="O'Malley M.A."/>
            <person name="Stajich J.E."/>
            <person name="Spatafora J.W."/>
            <person name="Visel A."/>
            <person name="Grigoriev I.V."/>
        </authorList>
    </citation>
    <scope>NUCLEOTIDE SEQUENCE [LARGE SCALE GENOMIC DNA]</scope>
    <source>
        <strain evidence="3 4">JEL800</strain>
    </source>
</reference>
<keyword evidence="4" id="KW-1185">Reference proteome</keyword>
<dbReference type="Proteomes" id="UP000193642">
    <property type="component" value="Unassembled WGS sequence"/>
</dbReference>
<dbReference type="Gene3D" id="2.30.29.30">
    <property type="entry name" value="Pleckstrin-homology domain (PH domain)/Phosphotyrosine-binding domain (PTB)"/>
    <property type="match status" value="1"/>
</dbReference>